<feature type="region of interest" description="Disordered" evidence="2">
    <location>
        <begin position="585"/>
        <end position="649"/>
    </location>
</feature>
<keyword evidence="3" id="KW-0812">Transmembrane</keyword>
<feature type="coiled-coil region" evidence="1">
    <location>
        <begin position="393"/>
        <end position="423"/>
    </location>
</feature>
<dbReference type="RefSeq" id="WP_126556538.1">
    <property type="nucleotide sequence ID" value="NZ_BIFS01000002.1"/>
</dbReference>
<dbReference type="AlphaFoldDB" id="A0A402AVD0"/>
<evidence type="ECO:0000313" key="6">
    <source>
        <dbReference type="Proteomes" id="UP000287188"/>
    </source>
</evidence>
<protein>
    <recommendedName>
        <fullName evidence="4">HAMP domain-containing protein</fullName>
    </recommendedName>
</protein>
<feature type="domain" description="HAMP" evidence="4">
    <location>
        <begin position="401"/>
        <end position="452"/>
    </location>
</feature>
<sequence length="649" mass="71097">MWIILGFIGLFAFLLIILNLTGQVPGQSLILKDISDVAQTAGQWIGFAFCLRVIFRFGMAKKQLQQQLVQTQDRQQVVLLTKEINHVRRARLAWIFLALGIACYGLAGIIWTSYDTRMPTAQVPYPGLYDIGYVLAYPFFMLGTVLLARRDRATVGRLRLIIDAMAIIGTAIALSWFFLLAPSIAGLAQAPSFLAQFLALYFPTGDLLLITVSVLLLFSPLSTKGQEPVLIRLTIGLSCLAVADSILGYFNLTTGFNSGTLLDLLWPLSLLLVGWAAIEHPRSVAREQLQENAAQVDPLLTVNRFSSIISTLQTIVPFILVLLTCAVLLTIVAPRNASSLLQADICALLLVLIVIVRQAMTLTENNRLTRQMRGELVISRRELQVTRRGADVAAQLATERQALEQALQELQEAQAQVAKGNFNVHVSSLPGALLPLGLSFNLMIDRLKTLAQQVTFSRQLQQEGQVLRQALEYQAGGELYPVEKLANQSKTDLRGAFMALAQVQRTQSNQLQQQINTMRIFQAQVARYRQAVETLQHSSAFNLRNSGVEVSTLQSLADGLAYLEQQQQDWIASLLRQISPATASAGTSTQAAPASQAAPLNPEKPQPEQVPFPSGQLPFSAASPAGPSYGVPGGDVKPDLSTLYQQRKA</sequence>
<feature type="compositionally biased region" description="Low complexity" evidence="2">
    <location>
        <begin position="585"/>
        <end position="599"/>
    </location>
</feature>
<feature type="transmembrane region" description="Helical" evidence="3">
    <location>
        <begin position="92"/>
        <end position="111"/>
    </location>
</feature>
<feature type="transmembrane region" description="Helical" evidence="3">
    <location>
        <begin position="131"/>
        <end position="148"/>
    </location>
</feature>
<evidence type="ECO:0000259" key="4">
    <source>
        <dbReference type="PROSITE" id="PS50885"/>
    </source>
</evidence>
<dbReference type="EMBL" id="BIFS01000002">
    <property type="protein sequence ID" value="GCE23035.1"/>
    <property type="molecule type" value="Genomic_DNA"/>
</dbReference>
<feature type="transmembrane region" description="Helical" evidence="3">
    <location>
        <begin position="42"/>
        <end position="59"/>
    </location>
</feature>
<keyword evidence="3" id="KW-0472">Membrane</keyword>
<evidence type="ECO:0000313" key="5">
    <source>
        <dbReference type="EMBL" id="GCE23035.1"/>
    </source>
</evidence>
<proteinExistence type="predicted"/>
<keyword evidence="6" id="KW-1185">Reference proteome</keyword>
<feature type="transmembrane region" description="Helical" evidence="3">
    <location>
        <begin position="193"/>
        <end position="218"/>
    </location>
</feature>
<comment type="caution">
    <text evidence="5">The sequence shown here is derived from an EMBL/GenBank/DDBJ whole genome shotgun (WGS) entry which is preliminary data.</text>
</comment>
<gene>
    <name evidence="5" type="ORF">KDK_68350</name>
</gene>
<accession>A0A402AVD0</accession>
<dbReference type="Proteomes" id="UP000287188">
    <property type="component" value="Unassembled WGS sequence"/>
</dbReference>
<feature type="transmembrane region" description="Helical" evidence="3">
    <location>
        <begin position="230"/>
        <end position="250"/>
    </location>
</feature>
<keyword evidence="1" id="KW-0175">Coiled coil</keyword>
<reference evidence="6" key="1">
    <citation type="submission" date="2018-12" db="EMBL/GenBank/DDBJ databases">
        <title>Tengunoibacter tsumagoiensis gen. nov., sp. nov., Dictyobacter kobayashii sp. nov., D. alpinus sp. nov., and D. joshuensis sp. nov. and description of Dictyobacteraceae fam. nov. within the order Ktedonobacterales isolated from Tengu-no-mugimeshi.</title>
        <authorList>
            <person name="Wang C.M."/>
            <person name="Zheng Y."/>
            <person name="Sakai Y."/>
            <person name="Toyoda A."/>
            <person name="Minakuchi Y."/>
            <person name="Abe K."/>
            <person name="Yokota A."/>
            <person name="Yabe S."/>
        </authorList>
    </citation>
    <scope>NUCLEOTIDE SEQUENCE [LARGE SCALE GENOMIC DNA]</scope>
    <source>
        <strain evidence="6">Uno11</strain>
    </source>
</reference>
<feature type="transmembrane region" description="Helical" evidence="3">
    <location>
        <begin position="160"/>
        <end position="181"/>
    </location>
</feature>
<dbReference type="OrthoDB" id="23692at2"/>
<dbReference type="PROSITE" id="PS50885">
    <property type="entry name" value="HAMP"/>
    <property type="match status" value="1"/>
</dbReference>
<keyword evidence="3" id="KW-1133">Transmembrane helix</keyword>
<feature type="transmembrane region" description="Helical" evidence="3">
    <location>
        <begin position="339"/>
        <end position="360"/>
    </location>
</feature>
<evidence type="ECO:0000256" key="1">
    <source>
        <dbReference type="SAM" id="Coils"/>
    </source>
</evidence>
<organism evidence="5 6">
    <name type="scientific">Dictyobacter kobayashii</name>
    <dbReference type="NCBI Taxonomy" id="2014872"/>
    <lineage>
        <taxon>Bacteria</taxon>
        <taxon>Bacillati</taxon>
        <taxon>Chloroflexota</taxon>
        <taxon>Ktedonobacteria</taxon>
        <taxon>Ktedonobacterales</taxon>
        <taxon>Dictyobacteraceae</taxon>
        <taxon>Dictyobacter</taxon>
    </lineage>
</organism>
<evidence type="ECO:0000256" key="2">
    <source>
        <dbReference type="SAM" id="MobiDB-lite"/>
    </source>
</evidence>
<dbReference type="InterPro" id="IPR003660">
    <property type="entry name" value="HAMP_dom"/>
</dbReference>
<feature type="transmembrane region" description="Helical" evidence="3">
    <location>
        <begin position="314"/>
        <end position="333"/>
    </location>
</feature>
<name>A0A402AVD0_9CHLR</name>
<evidence type="ECO:0000256" key="3">
    <source>
        <dbReference type="SAM" id="Phobius"/>
    </source>
</evidence>
<dbReference type="GO" id="GO:0007165">
    <property type="term" value="P:signal transduction"/>
    <property type="evidence" value="ECO:0007669"/>
    <property type="project" value="InterPro"/>
</dbReference>
<dbReference type="GO" id="GO:0016020">
    <property type="term" value="C:membrane"/>
    <property type="evidence" value="ECO:0007669"/>
    <property type="project" value="InterPro"/>
</dbReference>